<evidence type="ECO:0000256" key="6">
    <source>
        <dbReference type="ARBA" id="ARBA00047683"/>
    </source>
</evidence>
<evidence type="ECO:0000256" key="5">
    <source>
        <dbReference type="ARBA" id="ARBA00023239"/>
    </source>
</evidence>
<evidence type="ECO:0000256" key="11">
    <source>
        <dbReference type="ARBA" id="ARBA00078909"/>
    </source>
</evidence>
<reference evidence="14" key="1">
    <citation type="submission" date="2013-11" db="EMBL/GenBank/DDBJ databases">
        <title>Symbiont-containing voluminous jelly as an extraordinary maternal gift for overwintering insect nymphs.</title>
        <authorList>
            <person name="Kaiwa N."/>
            <person name="Hosokawa T."/>
            <person name="Nikoh N."/>
            <person name="Meng X.Y."/>
            <person name="Tanahashi M."/>
            <person name="Moriyama M."/>
            <person name="Maeda T."/>
            <person name="Yamaguchi K."/>
            <person name="Shigenobu S."/>
            <person name="Ito M."/>
            <person name="Fukatsu T."/>
        </authorList>
    </citation>
    <scope>NUCLEOTIDE SEQUENCE [LARGE SCALE GENOMIC DNA]</scope>
    <source>
        <strain evidence="14">UwTKB</strain>
    </source>
</reference>
<dbReference type="FunFam" id="3.40.50.880:FF:000003">
    <property type="entry name" value="Anthranilate synthase component II"/>
    <property type="match status" value="1"/>
</dbReference>
<sequence length="192" mass="21497">MSDILLIDNFDSFLYNLVDQLKVLSYRVFIFRNNFSSTFLLEKIKLMHNPILIISAGPGVPKKAGCILELIKKLKGIIPILGICLGHQAIIEAYGGVIKPANEILHGQSSLIHHNGKAMFQGLKNPLSVARYHSLVGTKIPKTLIVNAQYNNMVMGIINEKDRVCGFQFHPESILTTQGEELLKKTLKWIVF</sequence>
<dbReference type="PRINTS" id="PR00097">
    <property type="entry name" value="ANTSNTHASEII"/>
</dbReference>
<gene>
    <name evidence="13" type="primary">trpD</name>
    <name evidence="13" type="ORF">TGUWTKB_5410</name>
</gene>
<dbReference type="AlphaFoldDB" id="A0A090AQY8"/>
<comment type="function">
    <text evidence="7">Part of a heterodimeric complex that catalyzes the two-step biosynthesis of 4-amino-4-deoxychorismate (ADC), a precursor of p-aminobenzoate (PABA) and tetrahydrofolate. In the first step, a glutamine amidotransferase (PabA) generates ammonia as a substrate that, along with chorismate, is used in the second step, catalyzed by aminodeoxychorismate synthase (PabB) to produce ADC. PabA converts glutamine into glutamate only in the presence of stoichiometric amounts of PabB.</text>
</comment>
<keyword evidence="4" id="KW-0315">Glutamine amidotransferase</keyword>
<dbReference type="GO" id="GO:0000162">
    <property type="term" value="P:L-tryptophan biosynthetic process"/>
    <property type="evidence" value="ECO:0007669"/>
    <property type="project" value="TreeGrafter"/>
</dbReference>
<keyword evidence="3" id="KW-0289">Folate biosynthesis</keyword>
<evidence type="ECO:0000256" key="3">
    <source>
        <dbReference type="ARBA" id="ARBA00022909"/>
    </source>
</evidence>
<evidence type="ECO:0000256" key="1">
    <source>
        <dbReference type="ARBA" id="ARBA00005009"/>
    </source>
</evidence>
<evidence type="ECO:0000256" key="7">
    <source>
        <dbReference type="ARBA" id="ARBA00053037"/>
    </source>
</evidence>
<dbReference type="Pfam" id="PF00117">
    <property type="entry name" value="GATase"/>
    <property type="match status" value="1"/>
</dbReference>
<dbReference type="PANTHER" id="PTHR43418:SF2">
    <property type="entry name" value="BIFUNCTIONAL PROTEIN TRPGD"/>
    <property type="match status" value="1"/>
</dbReference>
<dbReference type="PRINTS" id="PR00096">
    <property type="entry name" value="GATASE"/>
</dbReference>
<evidence type="ECO:0000256" key="10">
    <source>
        <dbReference type="ARBA" id="ARBA00075800"/>
    </source>
</evidence>
<name>A0A090AQY8_9ENTR</name>
<feature type="domain" description="Glutamine amidotransferase" evidence="12">
    <location>
        <begin position="5"/>
        <end position="186"/>
    </location>
</feature>
<dbReference type="GO" id="GO:0004048">
    <property type="term" value="F:anthranilate phosphoribosyltransferase activity"/>
    <property type="evidence" value="ECO:0007669"/>
    <property type="project" value="TreeGrafter"/>
</dbReference>
<organism evidence="13 14">
    <name type="scientific">Candidatus Tachikawaea gelatinosa</name>
    <dbReference type="NCBI Taxonomy" id="1410383"/>
    <lineage>
        <taxon>Bacteria</taxon>
        <taxon>Pseudomonadati</taxon>
        <taxon>Pseudomonadota</taxon>
        <taxon>Gammaproteobacteria</taxon>
        <taxon>Enterobacterales</taxon>
        <taxon>Enterobacteriaceae</taxon>
        <taxon>Candidatus Tachikawaea</taxon>
    </lineage>
</organism>
<dbReference type="Proteomes" id="UP000031627">
    <property type="component" value="Chromosome"/>
</dbReference>
<dbReference type="InterPro" id="IPR017926">
    <property type="entry name" value="GATASE"/>
</dbReference>
<evidence type="ECO:0000256" key="2">
    <source>
        <dbReference type="ARBA" id="ARBA00012266"/>
    </source>
</evidence>
<dbReference type="InterPro" id="IPR006221">
    <property type="entry name" value="TrpG/PapA_dom"/>
</dbReference>
<dbReference type="OrthoDB" id="9806430at2"/>
<dbReference type="GO" id="GO:0046656">
    <property type="term" value="P:folic acid biosynthetic process"/>
    <property type="evidence" value="ECO:0007669"/>
    <property type="project" value="UniProtKB-KW"/>
</dbReference>
<evidence type="ECO:0000313" key="14">
    <source>
        <dbReference type="Proteomes" id="UP000031627"/>
    </source>
</evidence>
<dbReference type="KEGG" id="sbw:TGUWTKB_5410"/>
<dbReference type="EC" id="4.1.3.27" evidence="2"/>
<dbReference type="EMBL" id="AP014521">
    <property type="protein sequence ID" value="BAP58767.1"/>
    <property type="molecule type" value="Genomic_DNA"/>
</dbReference>
<dbReference type="SUPFAM" id="SSF52317">
    <property type="entry name" value="Class I glutamine amidotransferase-like"/>
    <property type="match status" value="1"/>
</dbReference>
<dbReference type="InterPro" id="IPR050472">
    <property type="entry name" value="Anth_synth/Amidotransfase"/>
</dbReference>
<dbReference type="PRINTS" id="PR00099">
    <property type="entry name" value="CPSGATASE"/>
</dbReference>
<evidence type="ECO:0000259" key="12">
    <source>
        <dbReference type="Pfam" id="PF00117"/>
    </source>
</evidence>
<dbReference type="CDD" id="cd01743">
    <property type="entry name" value="GATase1_Anthranilate_Synthase"/>
    <property type="match status" value="1"/>
</dbReference>
<comment type="subunit">
    <text evidence="8">Monomer. Heterodimer consisting of two non-identical subunits: a glutamine amidotransferase subunit (PabA) and a aminodeoxychorismate synthase subunit (PabB).</text>
</comment>
<dbReference type="InterPro" id="IPR029062">
    <property type="entry name" value="Class_I_gatase-like"/>
</dbReference>
<dbReference type="GO" id="GO:0004049">
    <property type="term" value="F:anthranilate synthase activity"/>
    <property type="evidence" value="ECO:0007669"/>
    <property type="project" value="UniProtKB-EC"/>
</dbReference>
<evidence type="ECO:0000256" key="4">
    <source>
        <dbReference type="ARBA" id="ARBA00022962"/>
    </source>
</evidence>
<proteinExistence type="predicted"/>
<dbReference type="NCBIfam" id="TIGR00566">
    <property type="entry name" value="trpG_papA"/>
    <property type="match status" value="1"/>
</dbReference>
<dbReference type="PROSITE" id="PS51273">
    <property type="entry name" value="GATASE_TYPE_1"/>
    <property type="match status" value="1"/>
</dbReference>
<dbReference type="PANTHER" id="PTHR43418">
    <property type="entry name" value="MULTIFUNCTIONAL TRYPTOPHAN BIOSYNTHESIS PROTEIN-RELATED"/>
    <property type="match status" value="1"/>
</dbReference>
<evidence type="ECO:0000313" key="13">
    <source>
        <dbReference type="EMBL" id="BAP58767.1"/>
    </source>
</evidence>
<evidence type="ECO:0000256" key="9">
    <source>
        <dbReference type="ARBA" id="ARBA00070460"/>
    </source>
</evidence>
<comment type="catalytic activity">
    <reaction evidence="6">
        <text>chorismate + L-glutamine = anthranilate + pyruvate + L-glutamate + H(+)</text>
        <dbReference type="Rhea" id="RHEA:21732"/>
        <dbReference type="ChEBI" id="CHEBI:15361"/>
        <dbReference type="ChEBI" id="CHEBI:15378"/>
        <dbReference type="ChEBI" id="CHEBI:16567"/>
        <dbReference type="ChEBI" id="CHEBI:29748"/>
        <dbReference type="ChEBI" id="CHEBI:29985"/>
        <dbReference type="ChEBI" id="CHEBI:58359"/>
        <dbReference type="EC" id="4.1.3.27"/>
    </reaction>
</comment>
<comment type="pathway">
    <text evidence="1">Cofactor biosynthesis; tetrahydrofolate biosynthesis; 4-aminobenzoate from chorismate: step 1/2.</text>
</comment>
<accession>A0A090AQY8</accession>
<protein>
    <recommendedName>
        <fullName evidence="9">Aminodeoxychorismate synthase component 2</fullName>
        <ecNumber evidence="2">4.1.3.27</ecNumber>
    </recommendedName>
    <alternativeName>
        <fullName evidence="11">4-amino-4-deoxychorismate synthase component 2</fullName>
    </alternativeName>
    <alternativeName>
        <fullName evidence="10">Aminodeoxychorismate synthase, glutamine amidotransferase component</fullName>
    </alternativeName>
</protein>
<dbReference type="RefSeq" id="WP_041063330.1">
    <property type="nucleotide sequence ID" value="NZ_AP014521.1"/>
</dbReference>
<dbReference type="GO" id="GO:0002047">
    <property type="term" value="P:phenazine biosynthetic process"/>
    <property type="evidence" value="ECO:0007669"/>
    <property type="project" value="TreeGrafter"/>
</dbReference>
<dbReference type="Gene3D" id="3.40.50.880">
    <property type="match status" value="1"/>
</dbReference>
<dbReference type="STRING" id="1410383.TGUWTKB_5410"/>
<dbReference type="GO" id="GO:0005829">
    <property type="term" value="C:cytosol"/>
    <property type="evidence" value="ECO:0007669"/>
    <property type="project" value="TreeGrafter"/>
</dbReference>
<keyword evidence="13" id="KW-0328">Glycosyltransferase</keyword>
<reference evidence="13 14" key="2">
    <citation type="journal article" date="2014" name="Curr. Biol.">
        <title>Symbiont-Supplemented Maternal Investment Underpinning Host's Ecological Adaptation.</title>
        <authorList>
            <person name="Kaiwa N."/>
            <person name="Hosokawa T."/>
            <person name="Nikoh N."/>
            <person name="Tanahashi M."/>
            <person name="Moriyama M."/>
            <person name="Meng X.Y."/>
            <person name="Maeda T."/>
            <person name="Yamaguchi K."/>
            <person name="Shigenobu S."/>
            <person name="Ito M."/>
            <person name="Fukatsu T."/>
        </authorList>
    </citation>
    <scope>NUCLEOTIDE SEQUENCE [LARGE SCALE GENOMIC DNA]</scope>
    <source>
        <strain evidence="13 14">UwTKB</strain>
    </source>
</reference>
<evidence type="ECO:0000256" key="8">
    <source>
        <dbReference type="ARBA" id="ARBA00062013"/>
    </source>
</evidence>
<keyword evidence="5" id="KW-0456">Lyase</keyword>
<dbReference type="HOGENOM" id="CLU_014340_1_0_6"/>
<keyword evidence="13" id="KW-0808">Transferase</keyword>
<keyword evidence="14" id="KW-1185">Reference proteome</keyword>